<keyword evidence="2" id="KW-1185">Reference proteome</keyword>
<dbReference type="Proteomes" id="UP000886998">
    <property type="component" value="Unassembled WGS sequence"/>
</dbReference>
<proteinExistence type="predicted"/>
<evidence type="ECO:0000313" key="1">
    <source>
        <dbReference type="EMBL" id="GFY61123.1"/>
    </source>
</evidence>
<accession>A0A8X6XY02</accession>
<comment type="caution">
    <text evidence="1">The sequence shown here is derived from an EMBL/GenBank/DDBJ whole genome shotgun (WGS) entry which is preliminary data.</text>
</comment>
<evidence type="ECO:0000313" key="2">
    <source>
        <dbReference type="Proteomes" id="UP000886998"/>
    </source>
</evidence>
<sequence length="141" mass="16071">MHNRSLFLKKSDQHILFRATDVSISIERTVQERIVPLQLAQTSEREFIFSAYFIQMHFVRDNHLKSGIERGLPQPFECITLNFSGEQNSMSEEANTLEKSATNCFHRLKIAINFNIPNNGNGLSMVKPIVSGKSVKCSEEI</sequence>
<reference evidence="1" key="1">
    <citation type="submission" date="2020-08" db="EMBL/GenBank/DDBJ databases">
        <title>Multicomponent nature underlies the extraordinary mechanical properties of spider dragline silk.</title>
        <authorList>
            <person name="Kono N."/>
            <person name="Nakamura H."/>
            <person name="Mori M."/>
            <person name="Yoshida Y."/>
            <person name="Ohtoshi R."/>
            <person name="Malay A.D."/>
            <person name="Moran D.A.P."/>
            <person name="Tomita M."/>
            <person name="Numata K."/>
            <person name="Arakawa K."/>
        </authorList>
    </citation>
    <scope>NUCLEOTIDE SEQUENCE</scope>
</reference>
<name>A0A8X6XY02_9ARAC</name>
<gene>
    <name evidence="1" type="ORF">TNIN_217411</name>
</gene>
<dbReference type="AlphaFoldDB" id="A0A8X6XY02"/>
<organism evidence="1 2">
    <name type="scientific">Trichonephila inaurata madagascariensis</name>
    <dbReference type="NCBI Taxonomy" id="2747483"/>
    <lineage>
        <taxon>Eukaryota</taxon>
        <taxon>Metazoa</taxon>
        <taxon>Ecdysozoa</taxon>
        <taxon>Arthropoda</taxon>
        <taxon>Chelicerata</taxon>
        <taxon>Arachnida</taxon>
        <taxon>Araneae</taxon>
        <taxon>Araneomorphae</taxon>
        <taxon>Entelegynae</taxon>
        <taxon>Araneoidea</taxon>
        <taxon>Nephilidae</taxon>
        <taxon>Trichonephila</taxon>
        <taxon>Trichonephila inaurata</taxon>
    </lineage>
</organism>
<dbReference type="EMBL" id="BMAV01013433">
    <property type="protein sequence ID" value="GFY61123.1"/>
    <property type="molecule type" value="Genomic_DNA"/>
</dbReference>
<protein>
    <submittedName>
        <fullName evidence="1">Uncharacterized protein</fullName>
    </submittedName>
</protein>